<gene>
    <name evidence="11" type="primary">gspI</name>
    <name evidence="11" type="ORF">L2764_05865</name>
</gene>
<dbReference type="Pfam" id="PF02501">
    <property type="entry name" value="T2SSI"/>
    <property type="match status" value="1"/>
</dbReference>
<dbReference type="PANTHER" id="PTHR38779">
    <property type="entry name" value="TYPE II SECRETION SYSTEM PROTEIN I-RELATED"/>
    <property type="match status" value="1"/>
</dbReference>
<dbReference type="EMBL" id="JAKIKS010000016">
    <property type="protein sequence ID" value="MCL1124013.1"/>
    <property type="molecule type" value="Genomic_DNA"/>
</dbReference>
<evidence type="ECO:0000256" key="4">
    <source>
        <dbReference type="ARBA" id="ARBA00022481"/>
    </source>
</evidence>
<dbReference type="InterPro" id="IPR012902">
    <property type="entry name" value="N_methyl_site"/>
</dbReference>
<evidence type="ECO:0000256" key="8">
    <source>
        <dbReference type="ARBA" id="ARBA00023136"/>
    </source>
</evidence>
<keyword evidence="7" id="KW-1133">Transmembrane helix</keyword>
<evidence type="ECO:0000259" key="10">
    <source>
        <dbReference type="Pfam" id="PF02501"/>
    </source>
</evidence>
<comment type="function">
    <text evidence="9">Component of the type II secretion system required for the energy-dependent secretion of extracellular factors such as proteases and toxins from the periplasm.</text>
</comment>
<keyword evidence="8" id="KW-0472">Membrane</keyword>
<reference evidence="11 12" key="1">
    <citation type="submission" date="2022-01" db="EMBL/GenBank/DDBJ databases">
        <title>Whole genome-based taxonomy of the Shewanellaceae.</title>
        <authorList>
            <person name="Martin-Rodriguez A.J."/>
        </authorList>
    </citation>
    <scope>NUCLEOTIDE SEQUENCE [LARGE SCALE GENOMIC DNA]</scope>
    <source>
        <strain evidence="11 12">DSM 17177</strain>
    </source>
</reference>
<keyword evidence="6" id="KW-0812">Transmembrane</keyword>
<name>A0ABT0L8I7_9GAMM</name>
<keyword evidence="4 9" id="KW-0488">Methylation</keyword>
<comment type="subunit">
    <text evidence="9">Type II secretion is composed of four main components: the outer membrane complex, the inner membrane complex, the cytoplasmic secretion ATPase and the periplasm-spanning pseudopilus.</text>
</comment>
<dbReference type="SUPFAM" id="SSF54523">
    <property type="entry name" value="Pili subunits"/>
    <property type="match status" value="1"/>
</dbReference>
<evidence type="ECO:0000256" key="7">
    <source>
        <dbReference type="ARBA" id="ARBA00022989"/>
    </source>
</evidence>
<organism evidence="11 12">
    <name type="scientific">Shewanella surugensis</name>
    <dbReference type="NCBI Taxonomy" id="212020"/>
    <lineage>
        <taxon>Bacteria</taxon>
        <taxon>Pseudomonadati</taxon>
        <taxon>Pseudomonadota</taxon>
        <taxon>Gammaproteobacteria</taxon>
        <taxon>Alteromonadales</taxon>
        <taxon>Shewanellaceae</taxon>
        <taxon>Shewanella</taxon>
    </lineage>
</organism>
<comment type="PTM">
    <text evidence="9">Cleaved by prepilin peptidase.</text>
</comment>
<dbReference type="InterPro" id="IPR045584">
    <property type="entry name" value="Pilin-like"/>
</dbReference>
<dbReference type="Proteomes" id="UP001203423">
    <property type="component" value="Unassembled WGS sequence"/>
</dbReference>
<evidence type="ECO:0000256" key="3">
    <source>
        <dbReference type="ARBA" id="ARBA00022475"/>
    </source>
</evidence>
<dbReference type="InterPro" id="IPR010052">
    <property type="entry name" value="T2SS_protein-GspI"/>
</dbReference>
<keyword evidence="5 9" id="KW-0997">Cell inner membrane</keyword>
<dbReference type="NCBIfam" id="TIGR02532">
    <property type="entry name" value="IV_pilin_GFxxxE"/>
    <property type="match status" value="1"/>
</dbReference>
<dbReference type="InterPro" id="IPR003413">
    <property type="entry name" value="T2SS_GspI_C"/>
</dbReference>
<evidence type="ECO:0000313" key="11">
    <source>
        <dbReference type="EMBL" id="MCL1124013.1"/>
    </source>
</evidence>
<keyword evidence="3" id="KW-1003">Cell membrane</keyword>
<keyword evidence="12" id="KW-1185">Reference proteome</keyword>
<comment type="similarity">
    <text evidence="2 9">Belongs to the GSP I family.</text>
</comment>
<comment type="caution">
    <text evidence="11">The sequence shown here is derived from an EMBL/GenBank/DDBJ whole genome shotgun (WGS) entry which is preliminary data.</text>
</comment>
<sequence length="117" mass="13301">MTLLEVIVALAIFSIAAISITKSLSELISNMPILEEKTMAQWVVDNQMVDVKLNPVFPDVGRTEGQTTLAGRDWYWRQQVVKTDDDKFRLVRVSVSDDDTFKRTIAEVSTYVFNDSK</sequence>
<protein>
    <recommendedName>
        <fullName evidence="9">Type II secretion system protein I</fullName>
        <shortName evidence="9">T2SS minor pseudopilin I</shortName>
    </recommendedName>
</protein>
<comment type="subcellular location">
    <subcellularLocation>
        <location evidence="1 9">Cell inner membrane</location>
        <topology evidence="1 9">Single-pass membrane protein</topology>
    </subcellularLocation>
</comment>
<evidence type="ECO:0000256" key="1">
    <source>
        <dbReference type="ARBA" id="ARBA00004377"/>
    </source>
</evidence>
<accession>A0ABT0L8I7</accession>
<evidence type="ECO:0000313" key="12">
    <source>
        <dbReference type="Proteomes" id="UP001203423"/>
    </source>
</evidence>
<evidence type="ECO:0000256" key="2">
    <source>
        <dbReference type="ARBA" id="ARBA00008358"/>
    </source>
</evidence>
<dbReference type="PANTHER" id="PTHR38779:SF2">
    <property type="entry name" value="TYPE II SECRETION SYSTEM PROTEIN I-RELATED"/>
    <property type="match status" value="1"/>
</dbReference>
<proteinExistence type="inferred from homology"/>
<dbReference type="NCBIfam" id="TIGR01707">
    <property type="entry name" value="gspI"/>
    <property type="match status" value="1"/>
</dbReference>
<dbReference type="Gene3D" id="3.30.1300.30">
    <property type="entry name" value="GSPII I/J protein-like"/>
    <property type="match status" value="1"/>
</dbReference>
<evidence type="ECO:0000256" key="5">
    <source>
        <dbReference type="ARBA" id="ARBA00022519"/>
    </source>
</evidence>
<feature type="domain" description="Type II secretion system protein GspI C-terminal" evidence="10">
    <location>
        <begin position="34"/>
        <end position="112"/>
    </location>
</feature>
<evidence type="ECO:0000256" key="9">
    <source>
        <dbReference type="RuleBase" id="RU368030"/>
    </source>
</evidence>
<evidence type="ECO:0000256" key="6">
    <source>
        <dbReference type="ARBA" id="ARBA00022692"/>
    </source>
</evidence>